<gene>
    <name evidence="2" type="ORF">BASA50_010250</name>
</gene>
<reference evidence="2 3" key="1">
    <citation type="submission" date="2021-02" db="EMBL/GenBank/DDBJ databases">
        <title>Variation within the Batrachochytrium salamandrivorans European outbreak.</title>
        <authorList>
            <person name="Kelly M."/>
            <person name="Pasmans F."/>
            <person name="Shea T.P."/>
            <person name="Munoz J.F."/>
            <person name="Carranza S."/>
            <person name="Cuomo C.A."/>
            <person name="Martel A."/>
        </authorList>
    </citation>
    <scope>NUCLEOTIDE SEQUENCE [LARGE SCALE GENOMIC DNA]</scope>
    <source>
        <strain evidence="2 3">AMFP18/2</strain>
    </source>
</reference>
<accession>A0ABQ8F1U5</accession>
<evidence type="ECO:0000313" key="2">
    <source>
        <dbReference type="EMBL" id="KAH6589085.1"/>
    </source>
</evidence>
<feature type="signal peptide" evidence="1">
    <location>
        <begin position="1"/>
        <end position="18"/>
    </location>
</feature>
<sequence length="161" mass="18330">MKFNVLVVAAMVITSVNAKWYDVFTGCFRGRCPLNIFKSSKHTKFNPICDIIVKELADLRKDAYDIEAAFRSQLSDYSNLMKGMDAKGKKINPRMLKAEQVFAHRALSNEDKAKVDGFKTVYAVVMENYRKTWEKLMKNGCSIKSLSLFSPGEMIKRGPFP</sequence>
<organism evidence="2 3">
    <name type="scientific">Batrachochytrium salamandrivorans</name>
    <dbReference type="NCBI Taxonomy" id="1357716"/>
    <lineage>
        <taxon>Eukaryota</taxon>
        <taxon>Fungi</taxon>
        <taxon>Fungi incertae sedis</taxon>
        <taxon>Chytridiomycota</taxon>
        <taxon>Chytridiomycota incertae sedis</taxon>
        <taxon>Chytridiomycetes</taxon>
        <taxon>Rhizophydiales</taxon>
        <taxon>Rhizophydiales incertae sedis</taxon>
        <taxon>Batrachochytrium</taxon>
    </lineage>
</organism>
<proteinExistence type="predicted"/>
<evidence type="ECO:0000256" key="1">
    <source>
        <dbReference type="SAM" id="SignalP"/>
    </source>
</evidence>
<dbReference type="Proteomes" id="UP001648503">
    <property type="component" value="Unassembled WGS sequence"/>
</dbReference>
<feature type="chain" id="PRO_5045788852" evidence="1">
    <location>
        <begin position="19"/>
        <end position="161"/>
    </location>
</feature>
<keyword evidence="3" id="KW-1185">Reference proteome</keyword>
<keyword evidence="1" id="KW-0732">Signal</keyword>
<name>A0ABQ8F1U5_9FUNG</name>
<comment type="caution">
    <text evidence="2">The sequence shown here is derived from an EMBL/GenBank/DDBJ whole genome shotgun (WGS) entry which is preliminary data.</text>
</comment>
<protein>
    <submittedName>
        <fullName evidence="2">Uncharacterized protein</fullName>
    </submittedName>
</protein>
<dbReference type="EMBL" id="JAFCIX010000475">
    <property type="protein sequence ID" value="KAH6589085.1"/>
    <property type="molecule type" value="Genomic_DNA"/>
</dbReference>
<evidence type="ECO:0000313" key="3">
    <source>
        <dbReference type="Proteomes" id="UP001648503"/>
    </source>
</evidence>